<evidence type="ECO:0000256" key="3">
    <source>
        <dbReference type="ARBA" id="ARBA00023239"/>
    </source>
</evidence>
<dbReference type="PANTHER" id="PTHR21221:SF1">
    <property type="entry name" value="UREIDOGLYCOLATE LYASE"/>
    <property type="match status" value="1"/>
</dbReference>
<dbReference type="GO" id="GO:0000256">
    <property type="term" value="P:allantoin catabolic process"/>
    <property type="evidence" value="ECO:0007669"/>
    <property type="project" value="InterPro"/>
</dbReference>
<dbReference type="InterPro" id="IPR047233">
    <property type="entry name" value="UAH_cupin"/>
</dbReference>
<evidence type="ECO:0000256" key="1">
    <source>
        <dbReference type="ARBA" id="ARBA00011738"/>
    </source>
</evidence>
<dbReference type="PANTHER" id="PTHR21221">
    <property type="entry name" value="UREIDOGLYCOLATE HYDROLASE"/>
    <property type="match status" value="1"/>
</dbReference>
<dbReference type="GO" id="GO:0006144">
    <property type="term" value="P:purine nucleobase metabolic process"/>
    <property type="evidence" value="ECO:0007669"/>
    <property type="project" value="UniProtKB-KW"/>
</dbReference>
<evidence type="ECO:0000256" key="2">
    <source>
        <dbReference type="ARBA" id="ARBA00022631"/>
    </source>
</evidence>
<dbReference type="SUPFAM" id="SSF51182">
    <property type="entry name" value="RmlC-like cupins"/>
    <property type="match status" value="1"/>
</dbReference>
<dbReference type="InterPro" id="IPR024060">
    <property type="entry name" value="Ureidoglycolate_lyase_dom_sf"/>
</dbReference>
<dbReference type="OrthoDB" id="9804602at2"/>
<keyword evidence="6" id="KW-1185">Reference proteome</keyword>
<gene>
    <name evidence="5" type="ORF">SAMN05216258_110200</name>
</gene>
<dbReference type="EMBL" id="FOQH01000010">
    <property type="protein sequence ID" value="SFI88894.1"/>
    <property type="molecule type" value="Genomic_DNA"/>
</dbReference>
<dbReference type="InterPro" id="IPR007247">
    <property type="entry name" value="Ureidogly_lyase"/>
</dbReference>
<proteinExistence type="predicted"/>
<dbReference type="CDD" id="cd20298">
    <property type="entry name" value="cupin_UAH"/>
    <property type="match status" value="1"/>
</dbReference>
<dbReference type="AlphaFoldDB" id="A0A1I3LVU8"/>
<dbReference type="Pfam" id="PF04115">
    <property type="entry name" value="Ureidogly_lyase"/>
    <property type="match status" value="1"/>
</dbReference>
<sequence length="156" mass="16669">MRRLRPEPLTPEAFAPFGTVIEADPASAIGINAGFTTRFHALAEVEVEGGAPILSIFRGRPRPLVIDMLERHPSGTQAFVPLGGRPWLAVCAQAPGAPLRAFLARGDQGAQYARGAWHFPLLTLAAQDFLVVDRAAPERNVELADLAEPAQVALDG</sequence>
<dbReference type="GO" id="GO:0004848">
    <property type="term" value="F:ureidoglycolate hydrolase activity"/>
    <property type="evidence" value="ECO:0007669"/>
    <property type="project" value="InterPro"/>
</dbReference>
<dbReference type="GO" id="GO:0050385">
    <property type="term" value="F:ureidoglycolate lyase activity"/>
    <property type="evidence" value="ECO:0007669"/>
    <property type="project" value="UniProtKB-EC"/>
</dbReference>
<dbReference type="RefSeq" id="WP_092863534.1">
    <property type="nucleotide sequence ID" value="NZ_FOQH01000010.1"/>
</dbReference>
<evidence type="ECO:0000313" key="5">
    <source>
        <dbReference type="EMBL" id="SFI88894.1"/>
    </source>
</evidence>
<dbReference type="PIRSF" id="PIRSF017306">
    <property type="entry name" value="Ureidogly_hydro"/>
    <property type="match status" value="1"/>
</dbReference>
<dbReference type="Proteomes" id="UP000199377">
    <property type="component" value="Unassembled WGS sequence"/>
</dbReference>
<organism evidence="5 6">
    <name type="scientific">Albimonas pacifica</name>
    <dbReference type="NCBI Taxonomy" id="1114924"/>
    <lineage>
        <taxon>Bacteria</taxon>
        <taxon>Pseudomonadati</taxon>
        <taxon>Pseudomonadota</taxon>
        <taxon>Alphaproteobacteria</taxon>
        <taxon>Rhodobacterales</taxon>
        <taxon>Paracoccaceae</taxon>
        <taxon>Albimonas</taxon>
    </lineage>
</organism>
<dbReference type="InterPro" id="IPR011051">
    <property type="entry name" value="RmlC_Cupin_sf"/>
</dbReference>
<comment type="catalytic activity">
    <reaction evidence="4">
        <text>(S)-ureidoglycolate = urea + glyoxylate</text>
        <dbReference type="Rhea" id="RHEA:11304"/>
        <dbReference type="ChEBI" id="CHEBI:16199"/>
        <dbReference type="ChEBI" id="CHEBI:36655"/>
        <dbReference type="ChEBI" id="CHEBI:57296"/>
        <dbReference type="EC" id="4.3.2.3"/>
    </reaction>
</comment>
<evidence type="ECO:0000256" key="4">
    <source>
        <dbReference type="ARBA" id="ARBA00047684"/>
    </source>
</evidence>
<name>A0A1I3LVU8_9RHOB</name>
<dbReference type="Gene3D" id="2.60.120.480">
    <property type="entry name" value="Ureidoglycolate hydrolase"/>
    <property type="match status" value="1"/>
</dbReference>
<accession>A0A1I3LVU8</accession>
<keyword evidence="2" id="KW-0659">Purine metabolism</keyword>
<comment type="subunit">
    <text evidence="1">Homodimer.</text>
</comment>
<dbReference type="STRING" id="1114924.SAMN05216258_110200"/>
<protein>
    <submittedName>
        <fullName evidence="5">Ureidoglycolate lyase</fullName>
    </submittedName>
</protein>
<reference evidence="5 6" key="1">
    <citation type="submission" date="2016-10" db="EMBL/GenBank/DDBJ databases">
        <authorList>
            <person name="de Groot N.N."/>
        </authorList>
    </citation>
    <scope>NUCLEOTIDE SEQUENCE [LARGE SCALE GENOMIC DNA]</scope>
    <source>
        <strain evidence="5 6">CGMCC 1.11030</strain>
    </source>
</reference>
<evidence type="ECO:0000313" key="6">
    <source>
        <dbReference type="Proteomes" id="UP000199377"/>
    </source>
</evidence>
<keyword evidence="3 5" id="KW-0456">Lyase</keyword>